<comment type="caution">
    <text evidence="1">The sequence shown here is derived from an EMBL/GenBank/DDBJ whole genome shotgun (WGS) entry which is preliminary data.</text>
</comment>
<gene>
    <name evidence="1" type="ORF">LSH36_544g05064</name>
</gene>
<sequence>MPISCLASALNVKRSLREGKRRVEKDLGEIYLPSSVRIKASQRAPHPAPYWFLLGQKIHYLDFYKYVEKLHCLLSEFAHDSSPAFLPDFVPLHNEHFNIPDKDILLYLLDLSEEQRTEVKVILQELCIGLVIVTERQLADFLPEGRYHRVPGNNPLRGKMKHSHLTNLIGEQMFGDLDFSLFKRRSASLFHHSTINILKRKRSVSAWFLMKSNEEQAKLLNLSAKKAPEARKRSAEEERGAVAKRKVILDKQRLEKPRRNFFSPTVVLVLHLNM</sequence>
<dbReference type="AlphaFoldDB" id="A0AAD9J8E4"/>
<protein>
    <submittedName>
        <fullName evidence="1">Uncharacterized protein</fullName>
    </submittedName>
</protein>
<dbReference type="Proteomes" id="UP001208570">
    <property type="component" value="Unassembled WGS sequence"/>
</dbReference>
<dbReference type="EMBL" id="JAODUP010000544">
    <property type="protein sequence ID" value="KAK2147620.1"/>
    <property type="molecule type" value="Genomic_DNA"/>
</dbReference>
<accession>A0AAD9J8E4</accession>
<organism evidence="1 2">
    <name type="scientific">Paralvinella palmiformis</name>
    <dbReference type="NCBI Taxonomy" id="53620"/>
    <lineage>
        <taxon>Eukaryota</taxon>
        <taxon>Metazoa</taxon>
        <taxon>Spiralia</taxon>
        <taxon>Lophotrochozoa</taxon>
        <taxon>Annelida</taxon>
        <taxon>Polychaeta</taxon>
        <taxon>Sedentaria</taxon>
        <taxon>Canalipalpata</taxon>
        <taxon>Terebellida</taxon>
        <taxon>Terebelliformia</taxon>
        <taxon>Alvinellidae</taxon>
        <taxon>Paralvinella</taxon>
    </lineage>
</organism>
<keyword evidence="2" id="KW-1185">Reference proteome</keyword>
<proteinExistence type="predicted"/>
<evidence type="ECO:0000313" key="2">
    <source>
        <dbReference type="Proteomes" id="UP001208570"/>
    </source>
</evidence>
<name>A0AAD9J8E4_9ANNE</name>
<evidence type="ECO:0000313" key="1">
    <source>
        <dbReference type="EMBL" id="KAK2147620.1"/>
    </source>
</evidence>
<reference evidence="1" key="1">
    <citation type="journal article" date="2023" name="Mol. Biol. Evol.">
        <title>Third-Generation Sequencing Reveals the Adaptive Role of the Epigenome in Three Deep-Sea Polychaetes.</title>
        <authorList>
            <person name="Perez M."/>
            <person name="Aroh O."/>
            <person name="Sun Y."/>
            <person name="Lan Y."/>
            <person name="Juniper S.K."/>
            <person name="Young C.R."/>
            <person name="Angers B."/>
            <person name="Qian P.Y."/>
        </authorList>
    </citation>
    <scope>NUCLEOTIDE SEQUENCE</scope>
    <source>
        <strain evidence="1">P08H-3</strain>
    </source>
</reference>